<feature type="compositionally biased region" description="Basic and acidic residues" evidence="1">
    <location>
        <begin position="549"/>
        <end position="558"/>
    </location>
</feature>
<sequence>MSSSHSPDTSRDQTAAFAAPSPSGSSHGLYDPDSETDAMTQATAPNPGNLAYSPEDSSDSDESLYEGAPDPRMYIKKESEENDDVIECIDPDSDDEDVSGIDGDDKSHHYGATGIDSGWRKDIKDYYIGHVKTGEVLKQETDENRGDVLGDAAYNFESGKAEKAARHMKVEPDDEDDATGSWLEQAGWTEYDADQFEREDILPSPSSSTGFIDDDNVGVHNMENDDDESEFSPRSSSSIASGSNARIQEHPPTPRSAHSGNSGDSSIRNRVQYPKSLYERVPRDRVKLDPSYRITLKKIESQRLTNDRSQLRDSVRIVTDEDLVGEDHPWDGYPSEANVLYPGSMAKYLKPPDRPQSAPPLVQPVSAFSDSSSDDDGNPWAMNESEAEERAKLQLKLKEEQDKKRQEELEIIKRYWKGSLQRSKFLKPEELRPQTKPKYRERTQALAHLREQRARKDLHGKNMGLDVYSKFHFSGVLSYYEKSKNEPGYPEKTEDKIKWVEYFWQQDHNIMKKAWQKERRQWNEKRKLWAAMWDRETCELTRALEQEKQGSEAFHEENEPCACSRPSSSRRQNSKQPPEIKLSLVFGEPTEISPTSPMLPTSITRNGGPGWQALDTIESIIPEGIATVSPVSPEQPLQILEHGFSENASRSPEKSEPMSPDGPSSGSAESMVVEDMAPRRSDTASDTAKELTHVKELNGVLVKKLAKLQERILYNQAILATRNTERKIKTQKLISAAAKMVEKVQVELLARQIEIISIKRAIGMNVDDVTISLSEISTQMILEPLYPTEELEQKERVREELLENLYKTTNVELDEAWEDEQLRMTEYFLSGGRR</sequence>
<accession>A0A8H4IT28</accession>
<evidence type="ECO:0000313" key="3">
    <source>
        <dbReference type="Proteomes" id="UP000572817"/>
    </source>
</evidence>
<feature type="region of interest" description="Disordered" evidence="1">
    <location>
        <begin position="348"/>
        <end position="387"/>
    </location>
</feature>
<feature type="compositionally biased region" description="Basic and acidic residues" evidence="1">
    <location>
        <begin position="161"/>
        <end position="171"/>
    </location>
</feature>
<dbReference type="EMBL" id="WWBZ02000033">
    <property type="protein sequence ID" value="KAF4306584.1"/>
    <property type="molecule type" value="Genomic_DNA"/>
</dbReference>
<feature type="compositionally biased region" description="Low complexity" evidence="1">
    <location>
        <begin position="15"/>
        <end position="26"/>
    </location>
</feature>
<feature type="compositionally biased region" description="Polar residues" evidence="1">
    <location>
        <begin position="256"/>
        <end position="269"/>
    </location>
</feature>
<evidence type="ECO:0000256" key="1">
    <source>
        <dbReference type="SAM" id="MobiDB-lite"/>
    </source>
</evidence>
<dbReference type="OrthoDB" id="10639638at2759"/>
<comment type="caution">
    <text evidence="2">The sequence shown here is derived from an EMBL/GenBank/DDBJ whole genome shotgun (WGS) entry which is preliminary data.</text>
</comment>
<dbReference type="AlphaFoldDB" id="A0A8H4IT28"/>
<dbReference type="Proteomes" id="UP000572817">
    <property type="component" value="Unassembled WGS sequence"/>
</dbReference>
<proteinExistence type="predicted"/>
<organism evidence="2 3">
    <name type="scientific">Botryosphaeria dothidea</name>
    <dbReference type="NCBI Taxonomy" id="55169"/>
    <lineage>
        <taxon>Eukaryota</taxon>
        <taxon>Fungi</taxon>
        <taxon>Dikarya</taxon>
        <taxon>Ascomycota</taxon>
        <taxon>Pezizomycotina</taxon>
        <taxon>Dothideomycetes</taxon>
        <taxon>Dothideomycetes incertae sedis</taxon>
        <taxon>Botryosphaeriales</taxon>
        <taxon>Botryosphaeriaceae</taxon>
        <taxon>Botryosphaeria</taxon>
    </lineage>
</organism>
<feature type="region of interest" description="Disordered" evidence="1">
    <location>
        <begin position="549"/>
        <end position="610"/>
    </location>
</feature>
<feature type="compositionally biased region" description="Low complexity" evidence="1">
    <location>
        <begin position="232"/>
        <end position="243"/>
    </location>
</feature>
<protein>
    <submittedName>
        <fullName evidence="2">Uncharacterized protein</fullName>
    </submittedName>
</protein>
<feature type="compositionally biased region" description="Polar residues" evidence="1">
    <location>
        <begin position="37"/>
        <end position="46"/>
    </location>
</feature>
<gene>
    <name evidence="2" type="ORF">GTA08_BOTSDO05044</name>
</gene>
<feature type="region of interest" description="Disordered" evidence="1">
    <location>
        <begin position="645"/>
        <end position="671"/>
    </location>
</feature>
<feature type="compositionally biased region" description="Polar residues" evidence="1">
    <location>
        <begin position="592"/>
        <end position="605"/>
    </location>
</feature>
<feature type="compositionally biased region" description="Acidic residues" evidence="1">
    <location>
        <begin position="80"/>
        <end position="99"/>
    </location>
</feature>
<name>A0A8H4IT28_9PEZI</name>
<feature type="region of interest" description="Disordered" evidence="1">
    <location>
        <begin position="161"/>
        <end position="284"/>
    </location>
</feature>
<feature type="region of interest" description="Disordered" evidence="1">
    <location>
        <begin position="1"/>
        <end position="114"/>
    </location>
</feature>
<keyword evidence="3" id="KW-1185">Reference proteome</keyword>
<evidence type="ECO:0000313" key="2">
    <source>
        <dbReference type="EMBL" id="KAF4306584.1"/>
    </source>
</evidence>
<reference evidence="2" key="1">
    <citation type="submission" date="2020-04" db="EMBL/GenBank/DDBJ databases">
        <title>Genome Assembly and Annotation of Botryosphaeria dothidea sdau 11-99, a Latent Pathogen of Apple Fruit Ring Rot in China.</title>
        <authorList>
            <person name="Yu C."/>
            <person name="Diao Y."/>
            <person name="Lu Q."/>
            <person name="Zhao J."/>
            <person name="Cui S."/>
            <person name="Peng C."/>
            <person name="He B."/>
            <person name="Liu H."/>
        </authorList>
    </citation>
    <scope>NUCLEOTIDE SEQUENCE [LARGE SCALE GENOMIC DNA]</scope>
    <source>
        <strain evidence="2">Sdau11-99</strain>
    </source>
</reference>